<dbReference type="CDD" id="cd18797">
    <property type="entry name" value="SF2_C_Hrq"/>
    <property type="match status" value="1"/>
</dbReference>
<dbReference type="CDD" id="cd17923">
    <property type="entry name" value="DEXHc_Hrq1-like"/>
    <property type="match status" value="1"/>
</dbReference>
<dbReference type="SUPFAM" id="SSF52540">
    <property type="entry name" value="P-loop containing nucleoside triphosphate hydrolases"/>
    <property type="match status" value="1"/>
</dbReference>
<evidence type="ECO:0000259" key="4">
    <source>
        <dbReference type="PROSITE" id="PS51194"/>
    </source>
</evidence>
<dbReference type="Pfam" id="PF00271">
    <property type="entry name" value="Helicase_C"/>
    <property type="match status" value="1"/>
</dbReference>
<keyword evidence="1" id="KW-0547">Nucleotide-binding</keyword>
<keyword evidence="2" id="KW-0067">ATP-binding</keyword>
<keyword evidence="5" id="KW-0347">Helicase</keyword>
<gene>
    <name evidence="5" type="ORF">FB458_0940</name>
</gene>
<feature type="domain" description="Helicase C-terminal" evidence="4">
    <location>
        <begin position="304"/>
        <end position="463"/>
    </location>
</feature>
<dbReference type="PANTHER" id="PTHR47957">
    <property type="entry name" value="ATP-DEPENDENT HELICASE HRQ1"/>
    <property type="match status" value="1"/>
</dbReference>
<proteinExistence type="predicted"/>
<dbReference type="AlphaFoldDB" id="A0A542DXR5"/>
<evidence type="ECO:0000313" key="5">
    <source>
        <dbReference type="EMBL" id="TQJ07869.1"/>
    </source>
</evidence>
<evidence type="ECO:0000256" key="1">
    <source>
        <dbReference type="ARBA" id="ARBA00022741"/>
    </source>
</evidence>
<evidence type="ECO:0000256" key="2">
    <source>
        <dbReference type="ARBA" id="ARBA00022840"/>
    </source>
</evidence>
<dbReference type="InterPro" id="IPR055227">
    <property type="entry name" value="HRQ1_WHD"/>
</dbReference>
<dbReference type="Proteomes" id="UP000317893">
    <property type="component" value="Unassembled WGS sequence"/>
</dbReference>
<name>A0A542DXR5_9MICO</name>
<keyword evidence="6" id="KW-1185">Reference proteome</keyword>
<dbReference type="InterPro" id="IPR018973">
    <property type="entry name" value="MZB"/>
</dbReference>
<dbReference type="GO" id="GO:0005524">
    <property type="term" value="F:ATP binding"/>
    <property type="evidence" value="ECO:0007669"/>
    <property type="project" value="UniProtKB-KW"/>
</dbReference>
<dbReference type="InterPro" id="IPR014001">
    <property type="entry name" value="Helicase_ATP-bd"/>
</dbReference>
<dbReference type="InterPro" id="IPR011545">
    <property type="entry name" value="DEAD/DEAH_box_helicase_dom"/>
</dbReference>
<dbReference type="GO" id="GO:0003676">
    <property type="term" value="F:nucleic acid binding"/>
    <property type="evidence" value="ECO:0007669"/>
    <property type="project" value="InterPro"/>
</dbReference>
<dbReference type="NCBIfam" id="TIGR03817">
    <property type="entry name" value="DECH_helic"/>
    <property type="match status" value="1"/>
</dbReference>
<evidence type="ECO:0000259" key="3">
    <source>
        <dbReference type="PROSITE" id="PS51192"/>
    </source>
</evidence>
<organism evidence="5 6">
    <name type="scientific">Lapillicoccus jejuensis</name>
    <dbReference type="NCBI Taxonomy" id="402171"/>
    <lineage>
        <taxon>Bacteria</taxon>
        <taxon>Bacillati</taxon>
        <taxon>Actinomycetota</taxon>
        <taxon>Actinomycetes</taxon>
        <taxon>Micrococcales</taxon>
        <taxon>Intrasporangiaceae</taxon>
        <taxon>Lapillicoccus</taxon>
    </lineage>
</organism>
<dbReference type="PANTHER" id="PTHR47957:SF3">
    <property type="entry name" value="ATP-DEPENDENT HELICASE HRQ1"/>
    <property type="match status" value="1"/>
</dbReference>
<dbReference type="GO" id="GO:0006289">
    <property type="term" value="P:nucleotide-excision repair"/>
    <property type="evidence" value="ECO:0007669"/>
    <property type="project" value="TreeGrafter"/>
</dbReference>
<feature type="domain" description="Helicase ATP-binding" evidence="3">
    <location>
        <begin position="95"/>
        <end position="278"/>
    </location>
</feature>
<protein>
    <submittedName>
        <fullName evidence="5">DEAD/DEAH box helicase domain-containing protein</fullName>
    </submittedName>
</protein>
<dbReference type="InterPro" id="IPR001650">
    <property type="entry name" value="Helicase_C-like"/>
</dbReference>
<dbReference type="Gene3D" id="3.40.50.300">
    <property type="entry name" value="P-loop containing nucleotide triphosphate hydrolases"/>
    <property type="match status" value="2"/>
</dbReference>
<sequence length="802" mass="85142">MRLPEPYSVTVGRRTVIAMTRPTSSVPGAGPSRSPQELLTRLAGEGDPDRITHVRRRPARPGSTAPLPGWVHPALVGALAGEGVDRLWTHQLEAAEAARGGEHVVLSTGTASGKSLGYLLPALTEVLDGTTAPTGRGATALYLAPTKALAHDQLSRIERWALPGLRAVAVDGDTPPEERRWVRDHGAYVLTNPDLLHHTLLPGHEHWASFLRALRYVVVDECHVYRGVFGAHLAHVLRRLRRVAARYRSSPTFVLASATVAEPGRHAGRLVGSAVREVTADGSPRGAATYALWEPGGGRSAVAEAADLLAGLVGEGVQTVAFARSLGGVEALATAARDRLRTADRDGSPLTDRVAAYRGGYLPEERREIEQDLRSGRLRGLAATTALELGVDVSGLDAVVLAGWPGTRTSFWQQTGRAGRGGEESLAVLVAGDDPLDAYLVHHPEAVLDAPVEAAVVDPDNPFVLGPHLAAAARELPVTEADESWFGPATPRVLDDLVADGTLRRRPTGWYPPQVGPDGAAVSLRGTGSPVRIVEARSGRVMGTVDPVRALTLVHTGAVYQHRGRTYVVTALDLDDLVALVVPGDPGWTTRARVASAVELGDRQDRRERGPVTWGAGPVEVRTRVTSFVRVLSTGEVLGEHPLDLPERRLPTTAVWWSCDEAELDRRGVAAARLPGTVHAAEHLATALLPLVATCDRWDVGATSAARHPDTGRPTVLVHDAQPGGAGFARRGFEAGPAWLGAARDVVARCLCEQGCPSCVQSPSCAGGNDPLDRHGAQVLLEVTVRALGDPAPLPRRDVDRV</sequence>
<keyword evidence="5" id="KW-0378">Hydrolase</keyword>
<evidence type="ECO:0000313" key="6">
    <source>
        <dbReference type="Proteomes" id="UP000317893"/>
    </source>
</evidence>
<reference evidence="5 6" key="1">
    <citation type="submission" date="2019-06" db="EMBL/GenBank/DDBJ databases">
        <title>Sequencing the genomes of 1000 actinobacteria strains.</title>
        <authorList>
            <person name="Klenk H.-P."/>
        </authorList>
    </citation>
    <scope>NUCLEOTIDE SEQUENCE [LARGE SCALE GENOMIC DNA]</scope>
    <source>
        <strain evidence="5 6">DSM 18607</strain>
    </source>
</reference>
<dbReference type="SMART" id="SM00490">
    <property type="entry name" value="HELICc"/>
    <property type="match status" value="1"/>
</dbReference>
<dbReference type="Pfam" id="PF22982">
    <property type="entry name" value="WHD_HRQ1"/>
    <property type="match status" value="1"/>
</dbReference>
<accession>A0A542DXR5</accession>
<dbReference type="Pfam" id="PF00270">
    <property type="entry name" value="DEAD"/>
    <property type="match status" value="1"/>
</dbReference>
<dbReference type="GO" id="GO:0036297">
    <property type="term" value="P:interstrand cross-link repair"/>
    <property type="evidence" value="ECO:0007669"/>
    <property type="project" value="TreeGrafter"/>
</dbReference>
<dbReference type="SMART" id="SM00487">
    <property type="entry name" value="DEXDc"/>
    <property type="match status" value="1"/>
</dbReference>
<dbReference type="PROSITE" id="PS51194">
    <property type="entry name" value="HELICASE_CTER"/>
    <property type="match status" value="1"/>
</dbReference>
<comment type="caution">
    <text evidence="5">The sequence shown here is derived from an EMBL/GenBank/DDBJ whole genome shotgun (WGS) entry which is preliminary data.</text>
</comment>
<dbReference type="InterPro" id="IPR022307">
    <property type="entry name" value="Helicase_put_actinobac"/>
</dbReference>
<dbReference type="PROSITE" id="PS51192">
    <property type="entry name" value="HELICASE_ATP_BIND_1"/>
    <property type="match status" value="1"/>
</dbReference>
<dbReference type="GO" id="GO:0043138">
    <property type="term" value="F:3'-5' DNA helicase activity"/>
    <property type="evidence" value="ECO:0007669"/>
    <property type="project" value="TreeGrafter"/>
</dbReference>
<dbReference type="Pfam" id="PF09369">
    <property type="entry name" value="MZB"/>
    <property type="match status" value="1"/>
</dbReference>
<dbReference type="EMBL" id="VFMN01000001">
    <property type="protein sequence ID" value="TQJ07869.1"/>
    <property type="molecule type" value="Genomic_DNA"/>
</dbReference>
<dbReference type="InterPro" id="IPR027417">
    <property type="entry name" value="P-loop_NTPase"/>
</dbReference>